<dbReference type="PIRSF" id="PIRSF009471">
    <property type="entry name" value="UCP009471"/>
    <property type="match status" value="1"/>
</dbReference>
<organism evidence="3 4">
    <name type="scientific">Pseudahrensia aquimaris</name>
    <dbReference type="NCBI Taxonomy" id="744461"/>
    <lineage>
        <taxon>Bacteria</taxon>
        <taxon>Pseudomonadati</taxon>
        <taxon>Pseudomonadota</taxon>
        <taxon>Alphaproteobacteria</taxon>
        <taxon>Hyphomicrobiales</taxon>
        <taxon>Ahrensiaceae</taxon>
        <taxon>Pseudahrensia</taxon>
    </lineage>
</organism>
<keyword evidence="1" id="KW-0812">Transmembrane</keyword>
<evidence type="ECO:0000313" key="3">
    <source>
        <dbReference type="EMBL" id="MFD0915878.1"/>
    </source>
</evidence>
<comment type="caution">
    <text evidence="3">The sequence shown here is derived from an EMBL/GenBank/DDBJ whole genome shotgun (WGS) entry which is preliminary data.</text>
</comment>
<feature type="domain" description="DUF1214" evidence="2">
    <location>
        <begin position="85"/>
        <end position="183"/>
    </location>
</feature>
<dbReference type="RefSeq" id="WP_377211721.1">
    <property type="nucleotide sequence ID" value="NZ_JBHTJV010000003.1"/>
</dbReference>
<proteinExistence type="predicted"/>
<dbReference type="InterPro" id="IPR012038">
    <property type="entry name" value="UCP009471"/>
</dbReference>
<dbReference type="InterPro" id="IPR010621">
    <property type="entry name" value="DUF1214"/>
</dbReference>
<keyword evidence="4" id="KW-1185">Reference proteome</keyword>
<sequence>MASSSRSENLFNPMRLFVDIAVIMVAGLVLGGLLSKLSIENNLGFGALKIGQWTAWPQAGSRDADPYTKAKVAADGEVPLGAAEGIAFHGRTDETGEPLNLKCSYLLQGSTPNARLWTLAAHRNDGSAVGNGLGNAASLVSRNIVRDQSGRFSITVGPQLAAGNWLQTSGDGPFELVFRLYDSPVTASGGIVDPEMPIIRLMGCQQ</sequence>
<name>A0ABW3FDL7_9HYPH</name>
<dbReference type="Pfam" id="PF06742">
    <property type="entry name" value="DUF1214"/>
    <property type="match status" value="1"/>
</dbReference>
<accession>A0ABW3FDL7</accession>
<evidence type="ECO:0000313" key="4">
    <source>
        <dbReference type="Proteomes" id="UP001597101"/>
    </source>
</evidence>
<dbReference type="EMBL" id="JBHTJV010000003">
    <property type="protein sequence ID" value="MFD0915878.1"/>
    <property type="molecule type" value="Genomic_DNA"/>
</dbReference>
<protein>
    <submittedName>
        <fullName evidence="3">DUF1214 domain-containing protein</fullName>
    </submittedName>
</protein>
<reference evidence="4" key="1">
    <citation type="journal article" date="2019" name="Int. J. Syst. Evol. Microbiol.">
        <title>The Global Catalogue of Microorganisms (GCM) 10K type strain sequencing project: providing services to taxonomists for standard genome sequencing and annotation.</title>
        <authorList>
            <consortium name="The Broad Institute Genomics Platform"/>
            <consortium name="The Broad Institute Genome Sequencing Center for Infectious Disease"/>
            <person name="Wu L."/>
            <person name="Ma J."/>
        </authorList>
    </citation>
    <scope>NUCLEOTIDE SEQUENCE [LARGE SCALE GENOMIC DNA]</scope>
    <source>
        <strain evidence="4">CCUG 60023</strain>
    </source>
</reference>
<dbReference type="SUPFAM" id="SSF160935">
    <property type="entry name" value="VPA0735-like"/>
    <property type="match status" value="1"/>
</dbReference>
<evidence type="ECO:0000256" key="1">
    <source>
        <dbReference type="SAM" id="Phobius"/>
    </source>
</evidence>
<keyword evidence="1" id="KW-1133">Transmembrane helix</keyword>
<keyword evidence="1" id="KW-0472">Membrane</keyword>
<dbReference type="Gene3D" id="2.60.120.600">
    <property type="entry name" value="Domain of unknown function DUF1214, C-terminal domain"/>
    <property type="match status" value="1"/>
</dbReference>
<feature type="transmembrane region" description="Helical" evidence="1">
    <location>
        <begin position="16"/>
        <end position="34"/>
    </location>
</feature>
<dbReference type="InterPro" id="IPR037049">
    <property type="entry name" value="DUF1214_C_sf"/>
</dbReference>
<gene>
    <name evidence="3" type="ORF">ACFQ14_05610</name>
</gene>
<dbReference type="Proteomes" id="UP001597101">
    <property type="component" value="Unassembled WGS sequence"/>
</dbReference>
<evidence type="ECO:0000259" key="2">
    <source>
        <dbReference type="Pfam" id="PF06742"/>
    </source>
</evidence>